<comment type="similarity">
    <text evidence="2">Belongs to the outer membrane factor (OMF) (TC 1.B.17) family.</text>
</comment>
<evidence type="ECO:0000256" key="5">
    <source>
        <dbReference type="ARBA" id="ARBA00022692"/>
    </source>
</evidence>
<evidence type="ECO:0000256" key="2">
    <source>
        <dbReference type="ARBA" id="ARBA00007613"/>
    </source>
</evidence>
<evidence type="ECO:0000256" key="7">
    <source>
        <dbReference type="ARBA" id="ARBA00023237"/>
    </source>
</evidence>
<keyword evidence="8" id="KW-0732">Signal</keyword>
<evidence type="ECO:0000256" key="6">
    <source>
        <dbReference type="ARBA" id="ARBA00023136"/>
    </source>
</evidence>
<keyword evidence="3" id="KW-0813">Transport</keyword>
<dbReference type="EMBL" id="JACHNY010000001">
    <property type="protein sequence ID" value="MBB4616503.1"/>
    <property type="molecule type" value="Genomic_DNA"/>
</dbReference>
<protein>
    <submittedName>
        <fullName evidence="9">Adhesin transport system outer membrane protein</fullName>
    </submittedName>
</protein>
<dbReference type="SUPFAM" id="SSF56954">
    <property type="entry name" value="Outer membrane efflux proteins (OEP)"/>
    <property type="match status" value="1"/>
</dbReference>
<dbReference type="GO" id="GO:1990281">
    <property type="term" value="C:efflux pump complex"/>
    <property type="evidence" value="ECO:0007669"/>
    <property type="project" value="TreeGrafter"/>
</dbReference>
<dbReference type="GO" id="GO:0015288">
    <property type="term" value="F:porin activity"/>
    <property type="evidence" value="ECO:0007669"/>
    <property type="project" value="TreeGrafter"/>
</dbReference>
<organism evidence="9 10">
    <name type="scientific">Sphingomonas abaci</name>
    <dbReference type="NCBI Taxonomy" id="237611"/>
    <lineage>
        <taxon>Bacteria</taxon>
        <taxon>Pseudomonadati</taxon>
        <taxon>Pseudomonadota</taxon>
        <taxon>Alphaproteobacteria</taxon>
        <taxon>Sphingomonadales</taxon>
        <taxon>Sphingomonadaceae</taxon>
        <taxon>Sphingomonas</taxon>
    </lineage>
</organism>
<dbReference type="AlphaFoldDB" id="A0A7W7EWE7"/>
<feature type="chain" id="PRO_5030609107" evidence="8">
    <location>
        <begin position="24"/>
        <end position="432"/>
    </location>
</feature>
<dbReference type="Proteomes" id="UP000574769">
    <property type="component" value="Unassembled WGS sequence"/>
</dbReference>
<evidence type="ECO:0000256" key="8">
    <source>
        <dbReference type="SAM" id="SignalP"/>
    </source>
</evidence>
<keyword evidence="4" id="KW-1134">Transmembrane beta strand</keyword>
<proteinExistence type="inferred from homology"/>
<name>A0A7W7EWE7_9SPHN</name>
<comment type="subcellular location">
    <subcellularLocation>
        <location evidence="1">Cell outer membrane</location>
    </subcellularLocation>
</comment>
<comment type="caution">
    <text evidence="9">The sequence shown here is derived from an EMBL/GenBank/DDBJ whole genome shotgun (WGS) entry which is preliminary data.</text>
</comment>
<dbReference type="Gene3D" id="1.20.1600.10">
    <property type="entry name" value="Outer membrane efflux proteins (OEP)"/>
    <property type="match status" value="1"/>
</dbReference>
<reference evidence="9 10" key="1">
    <citation type="submission" date="2020-08" db="EMBL/GenBank/DDBJ databases">
        <title>Genomic Encyclopedia of Type Strains, Phase IV (KMG-IV): sequencing the most valuable type-strain genomes for metagenomic binning, comparative biology and taxonomic classification.</title>
        <authorList>
            <person name="Goeker M."/>
        </authorList>
    </citation>
    <scope>NUCLEOTIDE SEQUENCE [LARGE SCALE GENOMIC DNA]</scope>
    <source>
        <strain evidence="9 10">DSM 15867</strain>
    </source>
</reference>
<keyword evidence="5" id="KW-0812">Transmembrane</keyword>
<evidence type="ECO:0000313" key="9">
    <source>
        <dbReference type="EMBL" id="MBB4616503.1"/>
    </source>
</evidence>
<dbReference type="InterPro" id="IPR003423">
    <property type="entry name" value="OMP_efflux"/>
</dbReference>
<accession>A0A7W7EWE7</accession>
<dbReference type="InterPro" id="IPR051906">
    <property type="entry name" value="TolC-like"/>
</dbReference>
<sequence length="432" mass="46356">MFRWQRWAGTAVAILSLASIGHAAATTEPVTLPGAMREMLAWHPGIAQAAATIDARDAEVEVARAGYLPRISAGVGSGYDNRLGSSWRPRPQVSASQMLFDFGKVSSAVDAARAGTRIGRADLLLAVDGLIRETGYAVVELQRNVALRTVANEQLERIRAISDLVGNRFAKGATTRSDALQAQSRVAAAEATLARIDAEERRWASNLAFLLGRDAPPAAIDTDMPEWLAHSCDDAAIDWDAVPAVMRAEAQRSQADADLRRNRAARLPTVALAGDAATDPSGPFTSRSAYSFGLSVTSDVFGGNAVRARVRGASAAVSAAEAGARQARLETGQRLAEAQQQIVSLTALLDTLSARQGDMVETGKLYRLQYLDMGTRTLVDLLNAEQELQQARFDSVNTAHDLRRLQLDCLYYSGRSRDAFALTGTSFRGVTL</sequence>
<evidence type="ECO:0000256" key="3">
    <source>
        <dbReference type="ARBA" id="ARBA00022448"/>
    </source>
</evidence>
<keyword evidence="10" id="KW-1185">Reference proteome</keyword>
<gene>
    <name evidence="9" type="ORF">GGQ96_000609</name>
</gene>
<keyword evidence="6" id="KW-0472">Membrane</keyword>
<dbReference type="RefSeq" id="WP_184111405.1">
    <property type="nucleotide sequence ID" value="NZ_JACHNY010000001.1"/>
</dbReference>
<dbReference type="Pfam" id="PF02321">
    <property type="entry name" value="OEP"/>
    <property type="match status" value="2"/>
</dbReference>
<evidence type="ECO:0000313" key="10">
    <source>
        <dbReference type="Proteomes" id="UP000574769"/>
    </source>
</evidence>
<keyword evidence="7" id="KW-0998">Cell outer membrane</keyword>
<dbReference type="GO" id="GO:0009279">
    <property type="term" value="C:cell outer membrane"/>
    <property type="evidence" value="ECO:0007669"/>
    <property type="project" value="UniProtKB-SubCell"/>
</dbReference>
<evidence type="ECO:0000256" key="4">
    <source>
        <dbReference type="ARBA" id="ARBA00022452"/>
    </source>
</evidence>
<dbReference type="GO" id="GO:0015562">
    <property type="term" value="F:efflux transmembrane transporter activity"/>
    <property type="evidence" value="ECO:0007669"/>
    <property type="project" value="InterPro"/>
</dbReference>
<dbReference type="PANTHER" id="PTHR30026">
    <property type="entry name" value="OUTER MEMBRANE PROTEIN TOLC"/>
    <property type="match status" value="1"/>
</dbReference>
<evidence type="ECO:0000256" key="1">
    <source>
        <dbReference type="ARBA" id="ARBA00004442"/>
    </source>
</evidence>
<dbReference type="PANTHER" id="PTHR30026:SF22">
    <property type="entry name" value="OUTER MEMBRANE EFFLUX PROTEIN"/>
    <property type="match status" value="1"/>
</dbReference>
<feature type="signal peptide" evidence="8">
    <location>
        <begin position="1"/>
        <end position="23"/>
    </location>
</feature>